<organism evidence="1 2">
    <name type="scientific">Anaerocolumna cellulosilytica</name>
    <dbReference type="NCBI Taxonomy" id="433286"/>
    <lineage>
        <taxon>Bacteria</taxon>
        <taxon>Bacillati</taxon>
        <taxon>Bacillota</taxon>
        <taxon>Clostridia</taxon>
        <taxon>Lachnospirales</taxon>
        <taxon>Lachnospiraceae</taxon>
        <taxon>Anaerocolumna</taxon>
    </lineage>
</organism>
<gene>
    <name evidence="1" type="ORF">acsn021_34550</name>
</gene>
<evidence type="ECO:0000313" key="1">
    <source>
        <dbReference type="EMBL" id="BCJ95886.1"/>
    </source>
</evidence>
<proteinExistence type="predicted"/>
<name>A0A6S6R1D7_9FIRM</name>
<evidence type="ECO:0000313" key="2">
    <source>
        <dbReference type="Proteomes" id="UP000515561"/>
    </source>
</evidence>
<dbReference type="RefSeq" id="WP_184092281.1">
    <property type="nucleotide sequence ID" value="NZ_AP023367.1"/>
</dbReference>
<sequence>MDGFNNLEENIESAIYEGLLKLGYADNESFSIYYDLDLLNHLLETEFISKQKCLAYLDEFKTFADPRFFNLIITLEGGRFKFTVPAEGITYISDKNKDNHFLQNLIKKVNTHQFTLEDILDIFDKYTPGYICEEADHPEYKYIIYFKDRSLDKFKYCFNFDVLGNYYHRLIEFSYLQSLHEHEN</sequence>
<reference evidence="1 2" key="1">
    <citation type="journal article" date="2016" name="Int. J. Syst. Evol. Microbiol.">
        <title>Descriptions of Anaerotaenia torta gen. nov., sp. nov. and Anaerocolumna cellulosilytica gen. nov., sp. nov. isolated from a methanogenic reactor of cattle waste.</title>
        <authorList>
            <person name="Uek A."/>
            <person name="Ohtaki Y."/>
            <person name="Kaku N."/>
            <person name="Ueki K."/>
        </authorList>
    </citation>
    <scope>NUCLEOTIDE SEQUENCE [LARGE SCALE GENOMIC DNA]</scope>
    <source>
        <strain evidence="1 2">SN021</strain>
    </source>
</reference>
<dbReference type="Proteomes" id="UP000515561">
    <property type="component" value="Chromosome"/>
</dbReference>
<dbReference type="KEGG" id="acel:acsn021_34550"/>
<dbReference type="InterPro" id="IPR024539">
    <property type="entry name" value="DUF3877"/>
</dbReference>
<protein>
    <submittedName>
        <fullName evidence="1">Uncharacterized protein</fullName>
    </submittedName>
</protein>
<dbReference type="EMBL" id="AP023367">
    <property type="protein sequence ID" value="BCJ95886.1"/>
    <property type="molecule type" value="Genomic_DNA"/>
</dbReference>
<dbReference type="AlphaFoldDB" id="A0A6S6R1D7"/>
<dbReference type="Pfam" id="PF12993">
    <property type="entry name" value="DUF3877"/>
    <property type="match status" value="1"/>
</dbReference>
<accession>A0A6S6R1D7</accession>
<keyword evidence="2" id="KW-1185">Reference proteome</keyword>